<keyword evidence="4" id="KW-1185">Reference proteome</keyword>
<reference evidence="3 4" key="1">
    <citation type="journal article" date="2024" name="BMC Genomics">
        <title>De novo assembly and annotation of Popillia japonica's genome with initial clues to its potential as an invasive pest.</title>
        <authorList>
            <person name="Cucini C."/>
            <person name="Boschi S."/>
            <person name="Funari R."/>
            <person name="Cardaioli E."/>
            <person name="Iannotti N."/>
            <person name="Marturano G."/>
            <person name="Paoli F."/>
            <person name="Bruttini M."/>
            <person name="Carapelli A."/>
            <person name="Frati F."/>
            <person name="Nardi F."/>
        </authorList>
    </citation>
    <scope>NUCLEOTIDE SEQUENCE [LARGE SCALE GENOMIC DNA]</scope>
    <source>
        <strain evidence="3">DMR45628</strain>
    </source>
</reference>
<name>A0AAW1JX90_POPJA</name>
<keyword evidence="2" id="KW-0812">Transmembrane</keyword>
<feature type="compositionally biased region" description="Gly residues" evidence="1">
    <location>
        <begin position="1"/>
        <end position="12"/>
    </location>
</feature>
<evidence type="ECO:0000313" key="4">
    <source>
        <dbReference type="Proteomes" id="UP001458880"/>
    </source>
</evidence>
<keyword evidence="2" id="KW-0472">Membrane</keyword>
<sequence length="96" mass="10373">MPEVVGSGGLRGGQPSSCGDRRRHPDRDPVVPAAAGTAVHSHAFRHVLHAGTATTMYTNTISPSTRDTRKYYILTIIATVIASALFFILLLIMRLN</sequence>
<evidence type="ECO:0000256" key="1">
    <source>
        <dbReference type="SAM" id="MobiDB-lite"/>
    </source>
</evidence>
<evidence type="ECO:0000256" key="2">
    <source>
        <dbReference type="SAM" id="Phobius"/>
    </source>
</evidence>
<evidence type="ECO:0000313" key="3">
    <source>
        <dbReference type="EMBL" id="KAK9708589.1"/>
    </source>
</evidence>
<feature type="region of interest" description="Disordered" evidence="1">
    <location>
        <begin position="1"/>
        <end position="31"/>
    </location>
</feature>
<feature type="transmembrane region" description="Helical" evidence="2">
    <location>
        <begin position="71"/>
        <end position="93"/>
    </location>
</feature>
<organism evidence="3 4">
    <name type="scientific">Popillia japonica</name>
    <name type="common">Japanese beetle</name>
    <dbReference type="NCBI Taxonomy" id="7064"/>
    <lineage>
        <taxon>Eukaryota</taxon>
        <taxon>Metazoa</taxon>
        <taxon>Ecdysozoa</taxon>
        <taxon>Arthropoda</taxon>
        <taxon>Hexapoda</taxon>
        <taxon>Insecta</taxon>
        <taxon>Pterygota</taxon>
        <taxon>Neoptera</taxon>
        <taxon>Endopterygota</taxon>
        <taxon>Coleoptera</taxon>
        <taxon>Polyphaga</taxon>
        <taxon>Scarabaeiformia</taxon>
        <taxon>Scarabaeidae</taxon>
        <taxon>Rutelinae</taxon>
        <taxon>Popillia</taxon>
    </lineage>
</organism>
<dbReference type="EMBL" id="JASPKY010000325">
    <property type="protein sequence ID" value="KAK9708589.1"/>
    <property type="molecule type" value="Genomic_DNA"/>
</dbReference>
<accession>A0AAW1JX90</accession>
<comment type="caution">
    <text evidence="3">The sequence shown here is derived from an EMBL/GenBank/DDBJ whole genome shotgun (WGS) entry which is preliminary data.</text>
</comment>
<dbReference type="AlphaFoldDB" id="A0AAW1JX90"/>
<gene>
    <name evidence="3" type="ORF">QE152_g27116</name>
</gene>
<protein>
    <submittedName>
        <fullName evidence="3">Uncharacterized protein</fullName>
    </submittedName>
</protein>
<dbReference type="Proteomes" id="UP001458880">
    <property type="component" value="Unassembled WGS sequence"/>
</dbReference>
<feature type="compositionally biased region" description="Basic and acidic residues" evidence="1">
    <location>
        <begin position="19"/>
        <end position="29"/>
    </location>
</feature>
<proteinExistence type="predicted"/>
<keyword evidence="2" id="KW-1133">Transmembrane helix</keyword>